<evidence type="ECO:0000313" key="3">
    <source>
        <dbReference type="Proteomes" id="UP000197446"/>
    </source>
</evidence>
<comment type="caution">
    <text evidence="2">The sequence shown here is derived from an EMBL/GenBank/DDBJ whole genome shotgun (WGS) entry which is preliminary data.</text>
</comment>
<sequence>MNRQANRRSRALGFGLLEAIVALTILAATGAALFAWISQNLQDAARIEAAQARTALQMSARGLMGAINPFTEPEGTRSLGSIRVQWRSKPVAPLRASVPTQPMEITRWRVGLYEVDVSASDEVSGAQASFKMLQTGLESLAGAQKSSAGDPP</sequence>
<reference evidence="2 3" key="1">
    <citation type="journal article" date="2007" name="Int. J. Syst. Evol. Microbiol.">
        <title>Description of Pelomonas aquatica sp. nov. and Pelomonas puraquae sp. nov., isolated from industrial and haemodialysis water.</title>
        <authorList>
            <person name="Gomila M."/>
            <person name="Bowien B."/>
            <person name="Falsen E."/>
            <person name="Moore E.R."/>
            <person name="Lalucat J."/>
        </authorList>
    </citation>
    <scope>NUCLEOTIDE SEQUENCE [LARGE SCALE GENOMIC DNA]</scope>
    <source>
        <strain evidence="2 3">CCUG 52769</strain>
    </source>
</reference>
<dbReference type="RefSeq" id="WP_088483597.1">
    <property type="nucleotide sequence ID" value="NZ_NISI01000005.1"/>
</dbReference>
<dbReference type="Proteomes" id="UP000197446">
    <property type="component" value="Unassembled WGS sequence"/>
</dbReference>
<keyword evidence="3" id="KW-1185">Reference proteome</keyword>
<protein>
    <recommendedName>
        <fullName evidence="4">Type II secretion system protein</fullName>
    </recommendedName>
</protein>
<dbReference type="EMBL" id="NISI01000005">
    <property type="protein sequence ID" value="OWR03360.1"/>
    <property type="molecule type" value="Genomic_DNA"/>
</dbReference>
<evidence type="ECO:0008006" key="4">
    <source>
        <dbReference type="Google" id="ProtNLM"/>
    </source>
</evidence>
<dbReference type="AlphaFoldDB" id="A0A254N6J8"/>
<keyword evidence="1" id="KW-0472">Membrane</keyword>
<name>A0A254N6J8_9BURK</name>
<organism evidence="2 3">
    <name type="scientific">Roseateles puraquae</name>
    <dbReference type="NCBI Taxonomy" id="431059"/>
    <lineage>
        <taxon>Bacteria</taxon>
        <taxon>Pseudomonadati</taxon>
        <taxon>Pseudomonadota</taxon>
        <taxon>Betaproteobacteria</taxon>
        <taxon>Burkholderiales</taxon>
        <taxon>Sphaerotilaceae</taxon>
        <taxon>Roseateles</taxon>
    </lineage>
</organism>
<dbReference type="OrthoDB" id="8910951at2"/>
<accession>A0A254N6J8</accession>
<gene>
    <name evidence="2" type="ORF">CDO81_12720</name>
</gene>
<keyword evidence="1" id="KW-1133">Transmembrane helix</keyword>
<evidence type="ECO:0000256" key="1">
    <source>
        <dbReference type="SAM" id="Phobius"/>
    </source>
</evidence>
<evidence type="ECO:0000313" key="2">
    <source>
        <dbReference type="EMBL" id="OWR03360.1"/>
    </source>
</evidence>
<feature type="transmembrane region" description="Helical" evidence="1">
    <location>
        <begin position="12"/>
        <end position="37"/>
    </location>
</feature>
<proteinExistence type="predicted"/>
<keyword evidence="1" id="KW-0812">Transmembrane</keyword>